<feature type="compositionally biased region" description="Low complexity" evidence="7">
    <location>
        <begin position="978"/>
        <end position="997"/>
    </location>
</feature>
<dbReference type="InterPro" id="IPR016024">
    <property type="entry name" value="ARM-type_fold"/>
</dbReference>
<dbReference type="InterPro" id="IPR048411">
    <property type="entry name" value="Htt_N_HEAT_rpt-1"/>
</dbReference>
<dbReference type="InterPro" id="IPR028426">
    <property type="entry name" value="Huntingtin_fam"/>
</dbReference>
<organism evidence="8">
    <name type="scientific">Phallusia mammillata</name>
    <dbReference type="NCBI Taxonomy" id="59560"/>
    <lineage>
        <taxon>Eukaryota</taxon>
        <taxon>Metazoa</taxon>
        <taxon>Chordata</taxon>
        <taxon>Tunicata</taxon>
        <taxon>Ascidiacea</taxon>
        <taxon>Phlebobranchia</taxon>
        <taxon>Ascidiidae</taxon>
        <taxon>Phallusia</taxon>
    </lineage>
</organism>
<dbReference type="InterPro" id="IPR048412">
    <property type="entry name" value="Htt_bridge"/>
</dbReference>
<dbReference type="PANTHER" id="PTHR10170:SF10">
    <property type="entry name" value="HUNTINGTIN"/>
    <property type="match status" value="1"/>
</dbReference>
<evidence type="ECO:0000256" key="5">
    <source>
        <dbReference type="ARBA" id="ARBA00022490"/>
    </source>
</evidence>
<feature type="compositionally biased region" description="Polar residues" evidence="7">
    <location>
        <begin position="396"/>
        <end position="407"/>
    </location>
</feature>
<dbReference type="Pfam" id="PF20927">
    <property type="entry name" value="Htt_C-HEAT"/>
    <property type="match status" value="1"/>
</dbReference>
<dbReference type="GO" id="GO:0005737">
    <property type="term" value="C:cytoplasm"/>
    <property type="evidence" value="ECO:0007669"/>
    <property type="project" value="UniProtKB-SubCell"/>
</dbReference>
<evidence type="ECO:0000256" key="1">
    <source>
        <dbReference type="ARBA" id="ARBA00002907"/>
    </source>
</evidence>
<evidence type="ECO:0000256" key="2">
    <source>
        <dbReference type="ARBA" id="ARBA00004123"/>
    </source>
</evidence>
<dbReference type="SUPFAM" id="SSF48371">
    <property type="entry name" value="ARM repeat"/>
    <property type="match status" value="2"/>
</dbReference>
<feature type="region of interest" description="Disordered" evidence="7">
    <location>
        <begin position="377"/>
        <end position="414"/>
    </location>
</feature>
<comment type="subcellular location">
    <subcellularLocation>
        <location evidence="3">Cytoplasm</location>
    </subcellularLocation>
    <subcellularLocation>
        <location evidence="2">Nucleus</location>
    </subcellularLocation>
</comment>
<dbReference type="GO" id="GO:0005634">
    <property type="term" value="C:nucleus"/>
    <property type="evidence" value="ECO:0007669"/>
    <property type="project" value="UniProtKB-SubCell"/>
</dbReference>
<keyword evidence="5" id="KW-0963">Cytoplasm</keyword>
<evidence type="ECO:0000313" key="8">
    <source>
        <dbReference type="EMBL" id="CAB3254871.1"/>
    </source>
</evidence>
<dbReference type="PANTHER" id="PTHR10170">
    <property type="entry name" value="HUNTINGTON DISEASE PROTEIN"/>
    <property type="match status" value="1"/>
</dbReference>
<evidence type="ECO:0000256" key="3">
    <source>
        <dbReference type="ARBA" id="ARBA00004496"/>
    </source>
</evidence>
<dbReference type="Pfam" id="PF20926">
    <property type="entry name" value="Htt_N-HEAT_1"/>
    <property type="match status" value="1"/>
</dbReference>
<comment type="function">
    <text evidence="1">May play a role in microtubule-mediated transport or vesicle function.</text>
</comment>
<dbReference type="Pfam" id="PF12372">
    <property type="entry name" value="Htt_N-HEAT"/>
    <property type="match status" value="1"/>
</dbReference>
<evidence type="ECO:0000256" key="7">
    <source>
        <dbReference type="SAM" id="MobiDB-lite"/>
    </source>
</evidence>
<dbReference type="InterPro" id="IPR000091">
    <property type="entry name" value="Huntingtin"/>
</dbReference>
<dbReference type="InterPro" id="IPR024613">
    <property type="entry name" value="Huntingtin_N_HEAT_rpt-2"/>
</dbReference>
<keyword evidence="6" id="KW-0539">Nucleus</keyword>
<evidence type="ECO:0000256" key="6">
    <source>
        <dbReference type="ARBA" id="ARBA00023242"/>
    </source>
</evidence>
<feature type="region of interest" description="Disordered" evidence="7">
    <location>
        <begin position="1152"/>
        <end position="1171"/>
    </location>
</feature>
<feature type="region of interest" description="Disordered" evidence="7">
    <location>
        <begin position="2386"/>
        <end position="2426"/>
    </location>
</feature>
<gene>
    <name evidence="8" type="primary">Htt</name>
</gene>
<feature type="region of interest" description="Disordered" evidence="7">
    <location>
        <begin position="976"/>
        <end position="1044"/>
    </location>
</feature>
<name>A0A6F9DFS1_9ASCI</name>
<evidence type="ECO:0000256" key="4">
    <source>
        <dbReference type="ARBA" id="ARBA00007153"/>
    </source>
</evidence>
<dbReference type="EMBL" id="LR785893">
    <property type="protein sequence ID" value="CAB3254871.1"/>
    <property type="molecule type" value="mRNA"/>
</dbReference>
<protein>
    <submittedName>
        <fullName evidence="8">Huntingtin</fullName>
    </submittedName>
</protein>
<feature type="compositionally biased region" description="Polar residues" evidence="7">
    <location>
        <begin position="1155"/>
        <end position="1171"/>
    </location>
</feature>
<reference evidence="8" key="1">
    <citation type="submission" date="2020-04" db="EMBL/GenBank/DDBJ databases">
        <authorList>
            <person name="Neveu A P."/>
        </authorList>
    </citation>
    <scope>NUCLEOTIDE SEQUENCE</scope>
    <source>
        <tissue evidence="8">Whole embryo</tissue>
    </source>
</reference>
<dbReference type="InterPro" id="IPR011989">
    <property type="entry name" value="ARM-like"/>
</dbReference>
<proteinExistence type="evidence at transcript level"/>
<dbReference type="InterPro" id="IPR048413">
    <property type="entry name" value="Htt_C-HEAT_rpt"/>
</dbReference>
<dbReference type="Pfam" id="PF20925">
    <property type="entry name" value="Htt_bridge"/>
    <property type="match status" value="1"/>
</dbReference>
<accession>A0A6F9DFS1</accession>
<sequence>MDKLIRSVNALKFHYGGLVAEEKNQRDTAFNPKERQTHINSIAESLCSSSLKTSSDLPGLLTISIEILLQACTDESADVRINADESLNKIIKCLHETAIGKILVELYKDIKKNGHSRSLRASLSRFASLCFNIRPSKCRAYILNLLPCLCRISQREEDYLQECLATSTCKIFSVLGAFVSEGEVQGLIASFLKNLSSKSLSIRRSASACLHAIIVNSRKRDPVLLPLLHSILDILIQRHTDRSTVLGCMQTLRLIVPLLQVETKPSSSSRSEHQALLTQIFESSIYYICHKDHTVVTSALELLEQLFKSFSLQFATVLSTLFVEQSFVPSDVPPTQDDSVSMATSSSSASLSNLAAEEDQLLRDNLASTVVSGGEDLNLHINGEQPTQEADDHQSDVQTSIETSENKSLLDPAPIVTESADNSSITEVSEVANTADQEEDSTLAVQFSDFFASSATKNKDVPEIEPLYLLGLMLCQRFLLTKQNGELLQNRKVRVSMKNLALTCLSHLINISPAILCLQLYSNVIEETDCTARPTMMKDVFSYCNHDDPQLRGAVLSIASMFISSVVMKHRSGLVSWVEVESNDHRFVTLSSAPDINKLVTMMITALSDESSGTVRQACSAIASCLETVLNSVYFQLGFEMVNGVFSLQHNTYWLLQTDLLEIIATLNFRQLTHIENQLKKSQTPAMLLKNLSIQDKALSIALQCLESDDSRIRKVAGETLVSMVTNLSLLGDDVSTDAFVLCRKQLGLLYLGSNTNEVPEAEVDIGSVQNMLKTYRGYKSASPEENVTESLMLIVQSITSILSTSTKKHSSFGCIAALKLLTMKFSVCQYPEAWGCHFTKALDNDIRLRSGSNVSSNDTTDSDVQLQQLGILPLVMDLLKTNWLPLDITAHSDCLILAGNLIAGAATHEYRILGETNSEAASPTDSRRSSSFSSVPSHNLAWSSIQDSKLSSYAQSLFVHLVKLLSINHHVITETTPSSNKSVLPNLPSNPSLPSPIKRKEKAIKDQTGGNQSKISPKPARKILPSSPLSSETNKGIVDGDKEKNTKKTLGNFYQNRVLMKLYEQLNGAYKNYKSSLEFGRADRIVMFVDSVLDVTCQILELASFQDVANCTEEILSYLKSNFTLQANTAVLCTQQLLKALFGTNLVSHRASSDENANGGKSTLTSPRSNSTTDYKSSFYHQVFHHPLNHLTMSVANASFHNSLNSDSTSKDGEGWFGSIKKKMEIKLSRASKLAKSNKSSIQNYIRLFEGLVIRSLTRYTVTSSVDFQKEVLCLLAQLVQLRVNYCMLDSDLVFITFIIKQFESIETAMIRDSEGLVPHVFFFLVLLSYECYQSKSVITMPKIIQLCDGLMASGLGAISHVIPALQPIVHDLFVVKSQSRQDMKEMTTQREVVQFTMIKLIQHPQVFGMLTAVLQHGRRENPKSWKELSRQVTNVILPHLNNLQIEINSQADVSSLHSLFEAISPTSLRPCDVIVECLFSVPPDVNNTSNVKRWVGKILVLLRLLICHVGEEDLMKSIKSLDKQLSTTKSASEDVVEEKSENREMFAAKFFHKVLEVSSKYLHQCSISSIHFDRDSNVFICQEIAELLLSLTYIHRSGSFKRFTAACRQLAAGTGDVTSPSSVETLHVTFATLSADFPILTLLWCQYLTHLDAVQLKSWQRYVESATDDKRVISREIVRRGSLILLADYVCQNMQQTDLMAWLVDNHTCDVIELHSEPPVQDLVTSVHRSSLAAKFIQSVAEIPKSDSQPTVLRNILRSLVGSTVSCTGELLEVLLGNQFLFSPFLVISQSCDRIACEHVEKVLAHGNSDGQILSLEKIEELLSRLTKDEFRRRRFGRLYNLLLKSRDQLTGESTRHPSSSPKIETLLTDPGKDWFKQFLIGGCQRDTWTPECAKALSNCDYDDIAQVMRNEHFKLRYLTPCLSFGVRESLNLSSGAAPYPDDQSSPIMKCASDVLANHVEEVAQYIDPLTDFREPLKEEYLNEDWTDKVFALCTNLTLQLKYNKLLPSECQLQPTLFKSCEKISMQAFQILYWQLHSGTSPSLSDVIACVETLQQLLKHDGVRQSILEHLPSVICVTQTLFHVVQHYIGELPLHKPFLPQSTSKQQAHEILSDAGNPLSACVRLSQLVDFFRNLTDAPVSSVSLPGEFARPIKNLVLHLSTSQHTNSYVRVPRLLWKFGWQPAITGEHGTTFPDLPSEYLQEKDVLEDFVGIINSIGWIRRTQYEETWASLLGVLVSQPVVVDSEAEVQNEDAIELSCIAIRALTSLVINCSLLPHGGQTATGSFEVLHRHTPLKIAHTRPGRQLLRVRSILNEEINALLAQRNHMDTHHHYNFCSRDPATADWLEQNMERVLTSNTEYGVGQVSIRAFQQVYGIHPAIDDVTSFDSSDDDSSAVTSSGPDQSLVDGDESDASDVFEQQQRSESTGAVALSPLRVRDGVDVHSCVQFLLDLFTEWFRTAAQANQTQPGSGQAPPSPIARPILCESVRALLLISDLFTERQQFEWMYSALIQLHSVQPPEDEILLQYIVTSICKAGSVLGLSMDVSEVVVRALEPCFSCPSVSWHISALQGALYCLERSPNGNLQPIVDLLAEFIPAKLVNATTSKSIYNEDYVIMLASVAFYVIEKCSEMIPPQFISVIVQASTLLLSTPESTSSPTSSRVYHAVTHGLERLVLAFALSSLECDVVLKTAAEQFQNNTQLARSSAACGLMLTCMYCERMRTSPAEGGSVAPEQEDAVEIRLLAMERVSLLFERVRRGFSRDARVMTRILPLLLDDFFPPQDVMNKVIAEFISTFQPFPDLIAEVVNQVFQALHNRDQSQLVQEWVMLSLGNVIQRTPLSTAVWCLTCLFACASTNPWINSLLPVISVRRNRVEPEKDWDFFCKTALDFYRFQLSEELDRRSFHATFSTAASSHTGDSPYKLLLDCIGRLSGDSGILQ</sequence>
<dbReference type="PRINTS" id="PR00375">
    <property type="entry name" value="HUNTINGTIN"/>
</dbReference>
<comment type="similarity">
    <text evidence="4">Belongs to the huntingtin family.</text>
</comment>
<dbReference type="Gene3D" id="1.25.10.10">
    <property type="entry name" value="Leucine-rich Repeat Variant"/>
    <property type="match status" value="2"/>
</dbReference>